<evidence type="ECO:0000313" key="5">
    <source>
        <dbReference type="EMBL" id="KDP45175.1"/>
    </source>
</evidence>
<feature type="domain" description="WHIM2" evidence="4">
    <location>
        <begin position="142"/>
        <end position="215"/>
    </location>
</feature>
<keyword evidence="6" id="KW-1185">Reference proteome</keyword>
<feature type="domain" description="WHIM1" evidence="3">
    <location>
        <begin position="13"/>
        <end position="53"/>
    </location>
</feature>
<sequence length="514" mass="58281">MLTVHNEIDESQPGEVWLLGLMEGEYSDLSIEEKLNALVALIDLLSAGSSVRVEDGTKSIVESAPSVPHYGSGGKIKRSSKQLNLPRPSWVYTGQMNDPKEHTLPASRPIDSSMLIVKFNEREKSCGKLKDLKETEFLHSMQSIFLGSDRRFNRYWLFLGPCNSQDPGHKRVYFESSEDGHWEVVDTEEALRALLSILDDRGAREAHLIESLEKRETFLYQEMSSSMSNDAGNSNLTQSDQSGIEIVREVSTSPVSDVDNNLSMSGAIKDSLPSCSAIILEAGKKEEEENRKWSRLQELDKWIWNSFYCDLNAVKHSKRSYFESLTRCETCNDLYWRDEKHCRICHSTFELDFDLEERYAIHSATCREREDSEMFPKHKVLSSQLQSLKAAVHAIESAMPEDALLGAWTKSAHRLWVKRLRRTSSLAELLQAVADFVAGINEDWLCQLDVPQDSNTSMEEIIAFFPTMPQTSSALALWLVKFDDLISPYLKRVQGENNQETGSKCTGKKNACKQ</sequence>
<name>A0A067LKE5_JATCU</name>
<organism evidence="5 6">
    <name type="scientific">Jatropha curcas</name>
    <name type="common">Barbados nut</name>
    <dbReference type="NCBI Taxonomy" id="180498"/>
    <lineage>
        <taxon>Eukaryota</taxon>
        <taxon>Viridiplantae</taxon>
        <taxon>Streptophyta</taxon>
        <taxon>Embryophyta</taxon>
        <taxon>Tracheophyta</taxon>
        <taxon>Spermatophyta</taxon>
        <taxon>Magnoliopsida</taxon>
        <taxon>eudicotyledons</taxon>
        <taxon>Gunneridae</taxon>
        <taxon>Pentapetalae</taxon>
        <taxon>rosids</taxon>
        <taxon>fabids</taxon>
        <taxon>Malpighiales</taxon>
        <taxon>Euphorbiaceae</taxon>
        <taxon>Crotonoideae</taxon>
        <taxon>Jatropheae</taxon>
        <taxon>Jatropha</taxon>
    </lineage>
</organism>
<dbReference type="AlphaFoldDB" id="A0A067LKE5"/>
<dbReference type="STRING" id="180498.A0A067LKE5"/>
<proteinExistence type="predicted"/>
<dbReference type="OrthoDB" id="6159439at2759"/>
<dbReference type="InterPro" id="IPR028942">
    <property type="entry name" value="WHIM1_dom"/>
</dbReference>
<evidence type="ECO:0008006" key="7">
    <source>
        <dbReference type="Google" id="ProtNLM"/>
    </source>
</evidence>
<dbReference type="PANTHER" id="PTHR36968:SF8">
    <property type="entry name" value="HOMEOBOX-DDT DOMAIN PROTEIN RLT3 ISOFORM X1"/>
    <property type="match status" value="1"/>
</dbReference>
<dbReference type="Pfam" id="PF15613">
    <property type="entry name" value="WSD"/>
    <property type="match status" value="1"/>
</dbReference>
<protein>
    <recommendedName>
        <fullName evidence="7">WHIM2 domain-containing protein</fullName>
    </recommendedName>
</protein>
<dbReference type="GO" id="GO:0006357">
    <property type="term" value="P:regulation of transcription by RNA polymerase II"/>
    <property type="evidence" value="ECO:0007669"/>
    <property type="project" value="InterPro"/>
</dbReference>
<evidence type="ECO:0000256" key="1">
    <source>
        <dbReference type="ARBA" id="ARBA00004123"/>
    </source>
</evidence>
<dbReference type="GO" id="GO:0005634">
    <property type="term" value="C:nucleus"/>
    <property type="evidence" value="ECO:0007669"/>
    <property type="project" value="UniProtKB-SubCell"/>
</dbReference>
<comment type="subcellular location">
    <subcellularLocation>
        <location evidence="1">Nucleus</location>
    </subcellularLocation>
</comment>
<evidence type="ECO:0000313" key="6">
    <source>
        <dbReference type="Proteomes" id="UP000027138"/>
    </source>
</evidence>
<reference evidence="5 6" key="1">
    <citation type="journal article" date="2014" name="PLoS ONE">
        <title>Global Analysis of Gene Expression Profiles in Physic Nut (Jatropha curcas L.) Seedlings Exposed to Salt Stress.</title>
        <authorList>
            <person name="Zhang L."/>
            <person name="Zhang C."/>
            <person name="Wu P."/>
            <person name="Chen Y."/>
            <person name="Li M."/>
            <person name="Jiang H."/>
            <person name="Wu G."/>
        </authorList>
    </citation>
    <scope>NUCLEOTIDE SEQUENCE [LARGE SCALE GENOMIC DNA]</scope>
    <source>
        <strain evidence="6">cv. GZQX0401</strain>
        <tissue evidence="5">Young leaves</tissue>
    </source>
</reference>
<accession>A0A067LKE5</accession>
<evidence type="ECO:0000259" key="3">
    <source>
        <dbReference type="Pfam" id="PF15612"/>
    </source>
</evidence>
<dbReference type="EMBL" id="KK914233">
    <property type="protein sequence ID" value="KDP45175.1"/>
    <property type="molecule type" value="Genomic_DNA"/>
</dbReference>
<dbReference type="InterPro" id="IPR044977">
    <property type="entry name" value="RLT1-3"/>
</dbReference>
<dbReference type="PANTHER" id="PTHR36968">
    <property type="entry name" value="HOMEOBOX-DDT DOMAIN PROTEIN RLT2"/>
    <property type="match status" value="1"/>
</dbReference>
<keyword evidence="2" id="KW-0539">Nucleus</keyword>
<gene>
    <name evidence="5" type="ORF">JCGZ_15040</name>
</gene>
<dbReference type="Proteomes" id="UP000027138">
    <property type="component" value="Unassembled WGS sequence"/>
</dbReference>
<dbReference type="InterPro" id="IPR028941">
    <property type="entry name" value="WHIM2_dom"/>
</dbReference>
<evidence type="ECO:0000259" key="4">
    <source>
        <dbReference type="Pfam" id="PF15613"/>
    </source>
</evidence>
<dbReference type="Pfam" id="PF15612">
    <property type="entry name" value="WHIM1"/>
    <property type="match status" value="1"/>
</dbReference>
<evidence type="ECO:0000256" key="2">
    <source>
        <dbReference type="ARBA" id="ARBA00023242"/>
    </source>
</evidence>